<dbReference type="EMBL" id="JBDODL010001128">
    <property type="protein sequence ID" value="MES1921177.1"/>
    <property type="molecule type" value="Genomic_DNA"/>
</dbReference>
<organism evidence="1 2">
    <name type="scientific">Bonamia ostreae</name>
    <dbReference type="NCBI Taxonomy" id="126728"/>
    <lineage>
        <taxon>Eukaryota</taxon>
        <taxon>Sar</taxon>
        <taxon>Rhizaria</taxon>
        <taxon>Endomyxa</taxon>
        <taxon>Ascetosporea</taxon>
        <taxon>Haplosporida</taxon>
        <taxon>Bonamia</taxon>
    </lineage>
</organism>
<dbReference type="Proteomes" id="UP001439008">
    <property type="component" value="Unassembled WGS sequence"/>
</dbReference>
<comment type="caution">
    <text evidence="1">The sequence shown here is derived from an EMBL/GenBank/DDBJ whole genome shotgun (WGS) entry which is preliminary data.</text>
</comment>
<keyword evidence="2" id="KW-1185">Reference proteome</keyword>
<reference evidence="1 2" key="1">
    <citation type="journal article" date="2024" name="BMC Biol.">
        <title>Comparative genomics of Ascetosporea gives new insight into the evolutionary basis for animal parasitism in Rhizaria.</title>
        <authorList>
            <person name="Hiltunen Thoren M."/>
            <person name="Onut-Brannstrom I."/>
            <person name="Alfjorden A."/>
            <person name="Peckova H."/>
            <person name="Swords F."/>
            <person name="Hooper C."/>
            <person name="Holzer A.S."/>
            <person name="Bass D."/>
            <person name="Burki F."/>
        </authorList>
    </citation>
    <scope>NUCLEOTIDE SEQUENCE [LARGE SCALE GENOMIC DNA]</scope>
    <source>
        <strain evidence="1">20-A016</strain>
    </source>
</reference>
<evidence type="ECO:0000313" key="1">
    <source>
        <dbReference type="EMBL" id="MES1921177.1"/>
    </source>
</evidence>
<accession>A0ABV2ANE8</accession>
<name>A0ABV2ANE8_9EUKA</name>
<gene>
    <name evidence="1" type="ORF">MHBO_002746</name>
</gene>
<sequence>MDNDFFVETVLLKNGKFQSKINSHLIRTKNVKHKGISVLLPLNFKKSNYLVDSEVPNATFSGKDHFGFKLTFTPTGDAADFKIKNLKVCSEHVFNLTKPSNSSKQLIQNCSRDLKPFISKSLSNIWETQSIKICLLVPKSYKKGELCVLTNSYKTCKTLAPILLEEDTNECLITNCAIFPDRLLKKKIIYNHVLMTPKLIYKKENSEYEAIGTANFVRKEEGDVYFKGDLHKGVKYRWIFVSSQVELFHKQRRSILMELMTRIPVKDKKPLQVTEEKDFRSVHLFSADKFNDYNVIAFTNPELCGIDTILKVLFYKH</sequence>
<protein>
    <submittedName>
        <fullName evidence="1">Uncharacterized protein</fullName>
    </submittedName>
</protein>
<proteinExistence type="predicted"/>
<evidence type="ECO:0000313" key="2">
    <source>
        <dbReference type="Proteomes" id="UP001439008"/>
    </source>
</evidence>